<dbReference type="InterPro" id="IPR000055">
    <property type="entry name" value="Restrct_endonuc_typeI_TRD"/>
</dbReference>
<reference evidence="6 7" key="1">
    <citation type="submission" date="2020-08" db="EMBL/GenBank/DDBJ databases">
        <title>Clostridia isolated from Swiss meat.</title>
        <authorList>
            <person name="Wambui J."/>
            <person name="Stevens M.J.A."/>
            <person name="Stephan R."/>
        </authorList>
    </citation>
    <scope>NUCLEOTIDE SEQUENCE [LARGE SCALE GENOMIC DNA]</scope>
    <source>
        <strain evidence="6 7">CM001</strain>
    </source>
</reference>
<keyword evidence="6" id="KW-0540">Nuclease</keyword>
<sequence>MNRLSYNYKKCIFPNEWKEIQIKDALELVERPIKMIDSELYELVTVKRNFKGIESRGLFEGEKILVKSQFKVKFGDFLISKRQISHGACGIVPEKLNNSIVSNEYNIFKSKVGVDLEFFDIYTQLPFMKRNFYISSDGVHIEKLLFKTKNWISRNICLPSYDEQKKILLIYKTLEKNIILKEKIFKEKQNSKKGLMQNLLTANIRIKGFYKDWKHVKIGTVMKERREIGYNNLELLAITSSNGVVRRVEVDIRDNSSEDKSKYKRILPGDVGYNTMRMWQGVSGISKYEGIVSPAYTILKPIDKVNSEFMAHLFKLPQIINLFHRYSQGLVNDTLNLKYENLKGINVYIPQELGEQKEISKILNLADKEIDLLKKEIQLLKEQKKGLMQLLLTGRVRV</sequence>
<dbReference type="RefSeq" id="WP_185163226.1">
    <property type="nucleotide sequence ID" value="NZ_JACKWY010000001.1"/>
</dbReference>
<dbReference type="PANTHER" id="PTHR30408:SF12">
    <property type="entry name" value="TYPE I RESTRICTION ENZYME MJAVIII SPECIFICITY SUBUNIT"/>
    <property type="match status" value="1"/>
</dbReference>
<dbReference type="Gene3D" id="3.90.220.20">
    <property type="entry name" value="DNA methylase specificity domains"/>
    <property type="match status" value="2"/>
</dbReference>
<gene>
    <name evidence="6" type="ORF">H7E68_01485</name>
</gene>
<dbReference type="PANTHER" id="PTHR30408">
    <property type="entry name" value="TYPE-1 RESTRICTION ENZYME ECOKI SPECIFICITY PROTEIN"/>
    <property type="match status" value="1"/>
</dbReference>
<keyword evidence="6" id="KW-0378">Hydrolase</keyword>
<keyword evidence="4" id="KW-0175">Coiled coil</keyword>
<dbReference type="Proteomes" id="UP000585258">
    <property type="component" value="Unassembled WGS sequence"/>
</dbReference>
<keyword evidence="6" id="KW-0255">Endonuclease</keyword>
<dbReference type="InterPro" id="IPR044946">
    <property type="entry name" value="Restrct_endonuc_typeI_TRD_sf"/>
</dbReference>
<dbReference type="GO" id="GO:0009307">
    <property type="term" value="P:DNA restriction-modification system"/>
    <property type="evidence" value="ECO:0007669"/>
    <property type="project" value="UniProtKB-KW"/>
</dbReference>
<evidence type="ECO:0000256" key="3">
    <source>
        <dbReference type="ARBA" id="ARBA00023125"/>
    </source>
</evidence>
<dbReference type="SUPFAM" id="SSF116734">
    <property type="entry name" value="DNA methylase specificity domain"/>
    <property type="match status" value="2"/>
</dbReference>
<dbReference type="GO" id="GO:0003677">
    <property type="term" value="F:DNA binding"/>
    <property type="evidence" value="ECO:0007669"/>
    <property type="project" value="UniProtKB-KW"/>
</dbReference>
<accession>A0A7X0S9D5</accession>
<dbReference type="EMBL" id="JACKWY010000001">
    <property type="protein sequence ID" value="MBB6713404.1"/>
    <property type="molecule type" value="Genomic_DNA"/>
</dbReference>
<comment type="caution">
    <text evidence="6">The sequence shown here is derived from an EMBL/GenBank/DDBJ whole genome shotgun (WGS) entry which is preliminary data.</text>
</comment>
<organism evidence="6 7">
    <name type="scientific">Clostridium gasigenes</name>
    <dbReference type="NCBI Taxonomy" id="94869"/>
    <lineage>
        <taxon>Bacteria</taxon>
        <taxon>Bacillati</taxon>
        <taxon>Bacillota</taxon>
        <taxon>Clostridia</taxon>
        <taxon>Eubacteriales</taxon>
        <taxon>Clostridiaceae</taxon>
        <taxon>Clostridium</taxon>
    </lineage>
</organism>
<dbReference type="InterPro" id="IPR052021">
    <property type="entry name" value="Type-I_RS_S_subunit"/>
</dbReference>
<evidence type="ECO:0000256" key="2">
    <source>
        <dbReference type="ARBA" id="ARBA00022747"/>
    </source>
</evidence>
<evidence type="ECO:0000256" key="1">
    <source>
        <dbReference type="ARBA" id="ARBA00010923"/>
    </source>
</evidence>
<evidence type="ECO:0000313" key="7">
    <source>
        <dbReference type="Proteomes" id="UP000585258"/>
    </source>
</evidence>
<feature type="coiled-coil region" evidence="4">
    <location>
        <begin position="363"/>
        <end position="390"/>
    </location>
</feature>
<dbReference type="GO" id="GO:0004519">
    <property type="term" value="F:endonuclease activity"/>
    <property type="evidence" value="ECO:0007669"/>
    <property type="project" value="UniProtKB-KW"/>
</dbReference>
<name>A0A7X0S9D5_9CLOT</name>
<dbReference type="Pfam" id="PF01420">
    <property type="entry name" value="Methylase_S"/>
    <property type="match status" value="1"/>
</dbReference>
<evidence type="ECO:0000259" key="5">
    <source>
        <dbReference type="Pfam" id="PF01420"/>
    </source>
</evidence>
<keyword evidence="2" id="KW-0680">Restriction system</keyword>
<proteinExistence type="inferred from homology"/>
<comment type="similarity">
    <text evidence="1">Belongs to the type-I restriction system S methylase family.</text>
</comment>
<dbReference type="CDD" id="cd16961">
    <property type="entry name" value="RMtype1_S_TRD-CR_like"/>
    <property type="match status" value="1"/>
</dbReference>
<feature type="domain" description="Type I restriction modification DNA specificity" evidence="5">
    <location>
        <begin position="284"/>
        <end position="381"/>
    </location>
</feature>
<dbReference type="AlphaFoldDB" id="A0A7X0S9D5"/>
<evidence type="ECO:0000313" key="6">
    <source>
        <dbReference type="EMBL" id="MBB6713404.1"/>
    </source>
</evidence>
<evidence type="ECO:0000256" key="4">
    <source>
        <dbReference type="SAM" id="Coils"/>
    </source>
</evidence>
<protein>
    <submittedName>
        <fullName evidence="6">Restriction endonuclease subunit S</fullName>
    </submittedName>
</protein>
<keyword evidence="3" id="KW-0238">DNA-binding</keyword>